<dbReference type="RefSeq" id="WP_219938335.1">
    <property type="nucleotide sequence ID" value="NZ_JAGFNZ010000001.1"/>
</dbReference>
<evidence type="ECO:0000313" key="1">
    <source>
        <dbReference type="EMBL" id="MBW7571186.1"/>
    </source>
</evidence>
<dbReference type="PANTHER" id="PTHR31118">
    <property type="entry name" value="CYCLASE-LIKE PROTEIN 2"/>
    <property type="match status" value="1"/>
</dbReference>
<organism evidence="1 2">
    <name type="scientific">Caproiciproducens faecalis</name>
    <dbReference type="NCBI Taxonomy" id="2820301"/>
    <lineage>
        <taxon>Bacteria</taxon>
        <taxon>Bacillati</taxon>
        <taxon>Bacillota</taxon>
        <taxon>Clostridia</taxon>
        <taxon>Eubacteriales</taxon>
        <taxon>Acutalibacteraceae</taxon>
        <taxon>Caproiciproducens</taxon>
    </lineage>
</organism>
<evidence type="ECO:0000313" key="2">
    <source>
        <dbReference type="Proteomes" id="UP000719942"/>
    </source>
</evidence>
<reference evidence="1 2" key="1">
    <citation type="submission" date="2021-03" db="EMBL/GenBank/DDBJ databases">
        <title>Caproiciproducens sp. nov. isolated from feces of cow.</title>
        <authorList>
            <person name="Choi J.-Y."/>
        </authorList>
    </citation>
    <scope>NUCLEOTIDE SEQUENCE [LARGE SCALE GENOMIC DNA]</scope>
    <source>
        <strain evidence="1 2">AGMB10547</strain>
    </source>
</reference>
<sequence length="199" mass="21376">MKMIDVSRELFSTPVYPGDPEPYRDPVRRMELGDVCNLSGFYTGCHSATHVDAPRHFIEDGDTIDQIDPARLIGSCTVVEARGVITGSDIDEIVPCAQKMILFKGQAFLSQSAAFALTAAGVTLVGTDALSIETDKDDAFPAHKELLGAGVLILEGLELSEVEPGDYRLIALPLLLGGAEASPVRAVLISEEKLDFDRS</sequence>
<name>A0ABS7DKX4_9FIRM</name>
<gene>
    <name evidence="1" type="ORF">J5W02_00020</name>
</gene>
<proteinExistence type="predicted"/>
<dbReference type="Proteomes" id="UP000719942">
    <property type="component" value="Unassembled WGS sequence"/>
</dbReference>
<comment type="caution">
    <text evidence="1">The sequence shown here is derived from an EMBL/GenBank/DDBJ whole genome shotgun (WGS) entry which is preliminary data.</text>
</comment>
<dbReference type="Pfam" id="PF04199">
    <property type="entry name" value="Cyclase"/>
    <property type="match status" value="1"/>
</dbReference>
<keyword evidence="2" id="KW-1185">Reference proteome</keyword>
<accession>A0ABS7DKX4</accession>
<dbReference type="EMBL" id="JAGFNZ010000001">
    <property type="protein sequence ID" value="MBW7571186.1"/>
    <property type="molecule type" value="Genomic_DNA"/>
</dbReference>
<dbReference type="InterPro" id="IPR007325">
    <property type="entry name" value="KFase/CYL"/>
</dbReference>
<dbReference type="SUPFAM" id="SSF102198">
    <property type="entry name" value="Putative cyclase"/>
    <property type="match status" value="1"/>
</dbReference>
<dbReference type="PANTHER" id="PTHR31118:SF12">
    <property type="entry name" value="CYCLASE-LIKE PROTEIN 2"/>
    <property type="match status" value="1"/>
</dbReference>
<protein>
    <submittedName>
        <fullName evidence="1">Cyclase family protein</fullName>
    </submittedName>
</protein>
<dbReference type="InterPro" id="IPR037175">
    <property type="entry name" value="KFase_sf"/>
</dbReference>
<dbReference type="Gene3D" id="3.50.30.50">
    <property type="entry name" value="Putative cyclase"/>
    <property type="match status" value="1"/>
</dbReference>